<dbReference type="EMBL" id="MH606185">
    <property type="protein sequence ID" value="AXH71191.1"/>
    <property type="molecule type" value="Genomic_DNA"/>
</dbReference>
<sequence length="107" mass="11901">MFSTKTVAILDPKVFVPGSFITYKIEEYDHGSRDYYSKEVVNGVIRSCEEKRIVVMTALGATATIYMDEIMDSPTFKHGVDEAVLILGVSREVTGFPPGTFKEGEQN</sequence>
<dbReference type="Proteomes" id="UP000260425">
    <property type="component" value="Segment"/>
</dbReference>
<reference evidence="1 2" key="1">
    <citation type="submission" date="2018-07" db="EMBL/GenBank/DDBJ databases">
        <title>Complete nucleotide sequence of Bacillus phage BSP38.</title>
        <authorList>
            <person name="Ghosh K."/>
            <person name="Kim K.-P."/>
        </authorList>
    </citation>
    <scope>NUCLEOTIDE SEQUENCE [LARGE SCALE GENOMIC DNA]</scope>
</reference>
<evidence type="ECO:0000313" key="2">
    <source>
        <dbReference type="Proteomes" id="UP000260425"/>
    </source>
</evidence>
<evidence type="ECO:0000313" key="1">
    <source>
        <dbReference type="EMBL" id="AXH71191.1"/>
    </source>
</evidence>
<keyword evidence="2" id="KW-1185">Reference proteome</keyword>
<gene>
    <name evidence="1" type="ORF">BSP38_149</name>
</gene>
<proteinExistence type="predicted"/>
<organismHost>
    <name type="scientific">Bacillus subtilis</name>
    <dbReference type="NCBI Taxonomy" id="1423"/>
</organismHost>
<accession>A0A345MK09</accession>
<name>A0A345MK09_BPBSP</name>
<organism evidence="1 2">
    <name type="scientific">Bacillus phage BSP38</name>
    <dbReference type="NCBI Taxonomy" id="2283013"/>
    <lineage>
        <taxon>Viruses</taxon>
        <taxon>Duplodnaviria</taxon>
        <taxon>Heunggongvirae</taxon>
        <taxon>Uroviricota</taxon>
        <taxon>Caudoviricetes</taxon>
        <taxon>Herelleviridae</taxon>
        <taxon>Bastillevirinae</taxon>
        <taxon>Jeonjuvirus</taxon>
        <taxon>Jeonjuvirus BSP38</taxon>
    </lineage>
</organism>
<protein>
    <submittedName>
        <fullName evidence="1">Uncharacterized protein</fullName>
    </submittedName>
</protein>